<evidence type="ECO:0000259" key="5">
    <source>
        <dbReference type="PROSITE" id="PS50893"/>
    </source>
</evidence>
<dbReference type="GO" id="GO:0005524">
    <property type="term" value="F:ATP binding"/>
    <property type="evidence" value="ECO:0007669"/>
    <property type="project" value="UniProtKB-KW"/>
</dbReference>
<reference evidence="6" key="1">
    <citation type="submission" date="2020-07" db="EMBL/GenBank/DDBJ databases">
        <title>Methanobacterium. sp. MethCan genome.</title>
        <authorList>
            <person name="Postec A."/>
            <person name="Quemeneur M."/>
        </authorList>
    </citation>
    <scope>NUCLEOTIDE SEQUENCE</scope>
    <source>
        <strain evidence="6">MethCAN</strain>
    </source>
</reference>
<evidence type="ECO:0000313" key="7">
    <source>
        <dbReference type="Proteomes" id="UP000681041"/>
    </source>
</evidence>
<dbReference type="Proteomes" id="UP000681041">
    <property type="component" value="Chromosome"/>
</dbReference>
<accession>A0A8T8KAA3</accession>
<evidence type="ECO:0000256" key="1">
    <source>
        <dbReference type="ARBA" id="ARBA00005417"/>
    </source>
</evidence>
<comment type="similarity">
    <text evidence="1">Belongs to the ABC transporter superfamily.</text>
</comment>
<evidence type="ECO:0000256" key="4">
    <source>
        <dbReference type="ARBA" id="ARBA00022840"/>
    </source>
</evidence>
<dbReference type="Pfam" id="PF00005">
    <property type="entry name" value="ABC_tran"/>
    <property type="match status" value="1"/>
</dbReference>
<dbReference type="InterPro" id="IPR003593">
    <property type="entry name" value="AAA+_ATPase"/>
</dbReference>
<feature type="domain" description="ABC transporter" evidence="5">
    <location>
        <begin position="5"/>
        <end position="233"/>
    </location>
</feature>
<dbReference type="InterPro" id="IPR027417">
    <property type="entry name" value="P-loop_NTPase"/>
</dbReference>
<keyword evidence="2" id="KW-0813">Transport</keyword>
<dbReference type="SMART" id="SM00382">
    <property type="entry name" value="AAA"/>
    <property type="match status" value="1"/>
</dbReference>
<keyword evidence="7" id="KW-1185">Reference proteome</keyword>
<evidence type="ECO:0000256" key="3">
    <source>
        <dbReference type="ARBA" id="ARBA00022741"/>
    </source>
</evidence>
<evidence type="ECO:0000313" key="6">
    <source>
        <dbReference type="EMBL" id="QUH24013.1"/>
    </source>
</evidence>
<dbReference type="InterPro" id="IPR017871">
    <property type="entry name" value="ABC_transporter-like_CS"/>
</dbReference>
<proteinExistence type="inferred from homology"/>
<dbReference type="AlphaFoldDB" id="A0A8T8KAA3"/>
<dbReference type="OrthoDB" id="87732at2157"/>
<evidence type="ECO:0000256" key="2">
    <source>
        <dbReference type="ARBA" id="ARBA00022448"/>
    </source>
</evidence>
<dbReference type="EMBL" id="CP058560">
    <property type="protein sequence ID" value="QUH24013.1"/>
    <property type="molecule type" value="Genomic_DNA"/>
</dbReference>
<dbReference type="RefSeq" id="WP_211532970.1">
    <property type="nucleotide sequence ID" value="NZ_CP058560.1"/>
</dbReference>
<sequence>MSFIIKSSNLTKIFPERVAVKDLSLNVKKGELLGLLGPNGAGKTTTIRMLSGIISPTSGSAQVAGYDIENEVEDLHEVIGLLTETPGFYESLSAWKNLEFFANFYAHLDVEYQIEKYLKIMGLWERRDEKVSGFSKGMKQKLALARSLIHEPEILFFDEPTAGLDPQASREVRDLLMKLKKEGRTIFLCTHNLEEAEILADRIALIDTNLVALDTSSNLKSQIFNKTVIVDLEKVNNPILDTVKKLKFVERVKQIDNQLQIELIDLDRYVPDLIKALVESDARIKGVFETKHSMEDIYLALIKSNEGERL</sequence>
<dbReference type="GeneID" id="64821042"/>
<keyword evidence="3" id="KW-0547">Nucleotide-binding</keyword>
<dbReference type="InterPro" id="IPR003439">
    <property type="entry name" value="ABC_transporter-like_ATP-bd"/>
</dbReference>
<dbReference type="Gene3D" id="3.40.50.300">
    <property type="entry name" value="P-loop containing nucleotide triphosphate hydrolases"/>
    <property type="match status" value="1"/>
</dbReference>
<dbReference type="InterPro" id="IPR050763">
    <property type="entry name" value="ABC_transporter_ATP-binding"/>
</dbReference>
<keyword evidence="4 6" id="KW-0067">ATP-binding</keyword>
<dbReference type="PANTHER" id="PTHR42711:SF5">
    <property type="entry name" value="ABC TRANSPORTER ATP-BINDING PROTEIN NATA"/>
    <property type="match status" value="1"/>
</dbReference>
<organism evidence="6 7">
    <name type="scientific">Methanobacterium alkalithermotolerans</name>
    <dbReference type="NCBI Taxonomy" id="2731220"/>
    <lineage>
        <taxon>Archaea</taxon>
        <taxon>Methanobacteriati</taxon>
        <taxon>Methanobacteriota</taxon>
        <taxon>Methanomada group</taxon>
        <taxon>Methanobacteria</taxon>
        <taxon>Methanobacteriales</taxon>
        <taxon>Methanobacteriaceae</taxon>
        <taxon>Methanobacterium</taxon>
    </lineage>
</organism>
<gene>
    <name evidence="6" type="ORF">HYG87_09715</name>
</gene>
<dbReference type="PROSITE" id="PS50893">
    <property type="entry name" value="ABC_TRANSPORTER_2"/>
    <property type="match status" value="1"/>
</dbReference>
<dbReference type="GO" id="GO:0016887">
    <property type="term" value="F:ATP hydrolysis activity"/>
    <property type="evidence" value="ECO:0007669"/>
    <property type="project" value="InterPro"/>
</dbReference>
<dbReference type="PANTHER" id="PTHR42711">
    <property type="entry name" value="ABC TRANSPORTER ATP-BINDING PROTEIN"/>
    <property type="match status" value="1"/>
</dbReference>
<dbReference type="KEGG" id="meme:HYG87_09715"/>
<dbReference type="SUPFAM" id="SSF52540">
    <property type="entry name" value="P-loop containing nucleoside triphosphate hydrolases"/>
    <property type="match status" value="1"/>
</dbReference>
<name>A0A8T8KAA3_9EURY</name>
<dbReference type="PROSITE" id="PS00211">
    <property type="entry name" value="ABC_TRANSPORTER_1"/>
    <property type="match status" value="1"/>
</dbReference>
<protein>
    <submittedName>
        <fullName evidence="6">ABC transporter ATP-binding protein</fullName>
    </submittedName>
</protein>